<gene>
    <name evidence="2" type="ORF">IQ16_02877</name>
</gene>
<evidence type="ECO:0000313" key="3">
    <source>
        <dbReference type="Proteomes" id="UP000316291"/>
    </source>
</evidence>
<reference evidence="2 3" key="1">
    <citation type="journal article" date="2015" name="Stand. Genomic Sci.">
        <title>Genomic Encyclopedia of Bacterial and Archaeal Type Strains, Phase III: the genomes of soil and plant-associated and newly described type strains.</title>
        <authorList>
            <person name="Whitman W.B."/>
            <person name="Woyke T."/>
            <person name="Klenk H.P."/>
            <person name="Zhou Y."/>
            <person name="Lilburn T.G."/>
            <person name="Beck B.J."/>
            <person name="De Vos P."/>
            <person name="Vandamme P."/>
            <person name="Eisen J.A."/>
            <person name="Garrity G."/>
            <person name="Hugenholtz P."/>
            <person name="Kyrpides N.C."/>
        </authorList>
    </citation>
    <scope>NUCLEOTIDE SEQUENCE [LARGE SCALE GENOMIC DNA]</scope>
    <source>
        <strain evidence="2 3">CGMCC 1.10948</strain>
    </source>
</reference>
<sequence>MTSAKMVRGPMRWHRTPRCFLVKTRILDANRNSTSLESALEYQPACKPGSVGHRPPARTIRDGHSSGTMFAHGLEQPTRTAGLTSPRGVIACANSPLRRPYSVLLPVGFTMPAPLPAPRCALTAPFHPYPSTQLALLRRGKPGGPASPKPEGRRRAVRSLWHFPWGCPRRMLSGTACQGSPDFPPRRPFGTCRSGRPAD</sequence>
<feature type="region of interest" description="Disordered" evidence="1">
    <location>
        <begin position="46"/>
        <end position="71"/>
    </location>
</feature>
<evidence type="ECO:0000313" key="2">
    <source>
        <dbReference type="EMBL" id="TWI71259.1"/>
    </source>
</evidence>
<proteinExistence type="predicted"/>
<organism evidence="2 3">
    <name type="scientific">Bradyrhizobium huanghuaihaiense</name>
    <dbReference type="NCBI Taxonomy" id="990078"/>
    <lineage>
        <taxon>Bacteria</taxon>
        <taxon>Pseudomonadati</taxon>
        <taxon>Pseudomonadota</taxon>
        <taxon>Alphaproteobacteria</taxon>
        <taxon>Hyphomicrobiales</taxon>
        <taxon>Nitrobacteraceae</taxon>
        <taxon>Bradyrhizobium</taxon>
    </lineage>
</organism>
<comment type="caution">
    <text evidence="2">The sequence shown here is derived from an EMBL/GenBank/DDBJ whole genome shotgun (WGS) entry which is preliminary data.</text>
</comment>
<dbReference type="AntiFam" id="ANF00042">
    <property type="entry name" value="Antisense to RNaseP"/>
</dbReference>
<dbReference type="EMBL" id="VLLA01000006">
    <property type="protein sequence ID" value="TWI71259.1"/>
    <property type="molecule type" value="Genomic_DNA"/>
</dbReference>
<name>A0A562RQ77_9BRAD</name>
<feature type="region of interest" description="Disordered" evidence="1">
    <location>
        <begin position="178"/>
        <end position="199"/>
    </location>
</feature>
<dbReference type="AlphaFoldDB" id="A0A562RQ77"/>
<protein>
    <submittedName>
        <fullName evidence="2">Uncharacterized protein</fullName>
    </submittedName>
</protein>
<accession>A0A562RQ77</accession>
<keyword evidence="3" id="KW-1185">Reference proteome</keyword>
<dbReference type="Proteomes" id="UP000316291">
    <property type="component" value="Unassembled WGS sequence"/>
</dbReference>
<evidence type="ECO:0000256" key="1">
    <source>
        <dbReference type="SAM" id="MobiDB-lite"/>
    </source>
</evidence>
<dbReference type="AntiFam" id="ANF00041">
    <property type="entry name" value="Antisense to RNaseP"/>
</dbReference>